<evidence type="ECO:0000256" key="1">
    <source>
        <dbReference type="SAM" id="SignalP"/>
    </source>
</evidence>
<accession>A0A511NA84</accession>
<keyword evidence="3" id="KW-1185">Reference proteome</keyword>
<sequence>MKSLSFKTVLISVLLSGAASAATVDELLQDLKSPEEGQRLTALDELADYGQEGLTEKEGLKILEAAKLTYGPAGDYSVNAQLLADLRKDPKPSYIKPIVGMFADLDIDAKWYALDILTRFKDNKDALKTYVGLVGKHSAALDSLPVRYLKDQTEYVNVFFPELFKYTRNPALQFDIYDLALSFLYDEKMSQKVLRDNEKQILNDYQALSVKLKPVQQPTGTDWRYNRPYRTDRYFGGLMLDLIGFLNTPAANTVLKDALKYSDPHLKGWAAISLIFNKQTVPAADIQAVADSNDMRFTFYDYLERADRLDLFPEQYRNQQSLAQSDLAHWLTYPDELGYEPASVEYVQTFSEEGKDGKMNYYLFKFTDRDGKAYAGLSGPFYQAEEPTIQGGGSTFSNYTEWDKLSPAGHYEDIMKAVNGEGEA</sequence>
<evidence type="ECO:0000313" key="3">
    <source>
        <dbReference type="Proteomes" id="UP000321306"/>
    </source>
</evidence>
<dbReference type="RefSeq" id="WP_146890880.1">
    <property type="nucleotide sequence ID" value="NZ_BJXB01000042.1"/>
</dbReference>
<reference evidence="2 3" key="1">
    <citation type="submission" date="2019-07" db="EMBL/GenBank/DDBJ databases">
        <title>Whole genome shotgun sequence of Deinococcus cellulosilyticus NBRC 106333.</title>
        <authorList>
            <person name="Hosoyama A."/>
            <person name="Uohara A."/>
            <person name="Ohji S."/>
            <person name="Ichikawa N."/>
        </authorList>
    </citation>
    <scope>NUCLEOTIDE SEQUENCE [LARGE SCALE GENOMIC DNA]</scope>
    <source>
        <strain evidence="2 3">NBRC 106333</strain>
    </source>
</reference>
<dbReference type="OrthoDB" id="9798714at2"/>
<dbReference type="Proteomes" id="UP000321306">
    <property type="component" value="Unassembled WGS sequence"/>
</dbReference>
<comment type="caution">
    <text evidence="2">The sequence shown here is derived from an EMBL/GenBank/DDBJ whole genome shotgun (WGS) entry which is preliminary data.</text>
</comment>
<evidence type="ECO:0000313" key="2">
    <source>
        <dbReference type="EMBL" id="GEM49742.1"/>
    </source>
</evidence>
<organism evidence="2 3">
    <name type="scientific">Deinococcus cellulosilyticus (strain DSM 18568 / NBRC 106333 / KACC 11606 / 5516J-15)</name>
    <dbReference type="NCBI Taxonomy" id="1223518"/>
    <lineage>
        <taxon>Bacteria</taxon>
        <taxon>Thermotogati</taxon>
        <taxon>Deinococcota</taxon>
        <taxon>Deinococci</taxon>
        <taxon>Deinococcales</taxon>
        <taxon>Deinococcaceae</taxon>
        <taxon>Deinococcus</taxon>
    </lineage>
</organism>
<feature type="chain" id="PRO_5022187109" evidence="1">
    <location>
        <begin position="22"/>
        <end position="424"/>
    </location>
</feature>
<dbReference type="EMBL" id="BJXB01000042">
    <property type="protein sequence ID" value="GEM49742.1"/>
    <property type="molecule type" value="Genomic_DNA"/>
</dbReference>
<keyword evidence="1" id="KW-0732">Signal</keyword>
<name>A0A511NA84_DEIC1</name>
<gene>
    <name evidence="2" type="ORF">DC3_53770</name>
</gene>
<protein>
    <submittedName>
        <fullName evidence="2">Uncharacterized protein</fullName>
    </submittedName>
</protein>
<feature type="signal peptide" evidence="1">
    <location>
        <begin position="1"/>
        <end position="21"/>
    </location>
</feature>
<dbReference type="AlphaFoldDB" id="A0A511NA84"/>
<proteinExistence type="predicted"/>